<dbReference type="PANTHER" id="PTHR13887:SF14">
    <property type="entry name" value="DISULFIDE BOND FORMATION PROTEIN D"/>
    <property type="match status" value="1"/>
</dbReference>
<evidence type="ECO:0000256" key="4">
    <source>
        <dbReference type="ARBA" id="ARBA00023284"/>
    </source>
</evidence>
<dbReference type="PANTHER" id="PTHR13887">
    <property type="entry name" value="GLUTATHIONE S-TRANSFERASE KAPPA"/>
    <property type="match status" value="1"/>
</dbReference>
<dbReference type="EMBL" id="CP116423">
    <property type="protein sequence ID" value="WCE69264.1"/>
    <property type="molecule type" value="Genomic_DNA"/>
</dbReference>
<keyword evidence="1 5" id="KW-0732">Signal</keyword>
<dbReference type="InterPro" id="IPR036249">
    <property type="entry name" value="Thioredoxin-like_sf"/>
</dbReference>
<feature type="domain" description="Thioredoxin" evidence="6">
    <location>
        <begin position="62"/>
        <end position="249"/>
    </location>
</feature>
<evidence type="ECO:0000256" key="5">
    <source>
        <dbReference type="SAM" id="SignalP"/>
    </source>
</evidence>
<protein>
    <submittedName>
        <fullName evidence="7">DsbA family protein</fullName>
    </submittedName>
</protein>
<evidence type="ECO:0000256" key="3">
    <source>
        <dbReference type="ARBA" id="ARBA00023157"/>
    </source>
</evidence>
<evidence type="ECO:0000259" key="6">
    <source>
        <dbReference type="PROSITE" id="PS51352"/>
    </source>
</evidence>
<proteinExistence type="predicted"/>
<dbReference type="CDD" id="cd03023">
    <property type="entry name" value="DsbA_Com1_like"/>
    <property type="match status" value="1"/>
</dbReference>
<dbReference type="InterPro" id="IPR013766">
    <property type="entry name" value="Thioredoxin_domain"/>
</dbReference>
<dbReference type="Pfam" id="PF18312">
    <property type="entry name" value="ScsC_N"/>
    <property type="match status" value="1"/>
</dbReference>
<keyword evidence="3" id="KW-1015">Disulfide bond</keyword>
<dbReference type="PROSITE" id="PS51352">
    <property type="entry name" value="THIOREDOXIN_2"/>
    <property type="match status" value="1"/>
</dbReference>
<dbReference type="InterPro" id="IPR041205">
    <property type="entry name" value="ScsC_N"/>
</dbReference>
<dbReference type="AlphaFoldDB" id="A0AAX3LKU2"/>
<organism evidence="7 8">
    <name type="scientific">Sulfitobacter faviae</name>
    <dbReference type="NCBI Taxonomy" id="1775881"/>
    <lineage>
        <taxon>Bacteria</taxon>
        <taxon>Pseudomonadati</taxon>
        <taxon>Pseudomonadota</taxon>
        <taxon>Alphaproteobacteria</taxon>
        <taxon>Rhodobacterales</taxon>
        <taxon>Roseobacteraceae</taxon>
        <taxon>Sulfitobacter</taxon>
    </lineage>
</organism>
<reference evidence="7" key="1">
    <citation type="submission" date="2023-01" db="EMBL/GenBank/DDBJ databases">
        <title>Comparative genomic analysis of cold water coral derived Sulfitobacter faviae: insights into their metabolism and habitat adaptation.</title>
        <authorList>
            <person name="Guo Y."/>
            <person name="Lin S."/>
            <person name="Huang Z."/>
            <person name="Tang K."/>
            <person name="Wang X."/>
        </authorList>
    </citation>
    <scope>NUCLEOTIDE SEQUENCE</scope>
    <source>
        <strain evidence="7">SCSIO W_1865</strain>
    </source>
</reference>
<name>A0AAX3LKU2_9RHOB</name>
<dbReference type="Gene3D" id="3.40.30.10">
    <property type="entry name" value="Glutaredoxin"/>
    <property type="match status" value="1"/>
</dbReference>
<gene>
    <name evidence="7" type="ORF">PL336_10670</name>
</gene>
<dbReference type="RefSeq" id="WP_271687581.1">
    <property type="nucleotide sequence ID" value="NZ_CP116423.1"/>
</dbReference>
<feature type="signal peptide" evidence="5">
    <location>
        <begin position="1"/>
        <end position="22"/>
    </location>
</feature>
<dbReference type="GO" id="GO:0016491">
    <property type="term" value="F:oxidoreductase activity"/>
    <property type="evidence" value="ECO:0007669"/>
    <property type="project" value="UniProtKB-KW"/>
</dbReference>
<feature type="chain" id="PRO_5043903939" evidence="5">
    <location>
        <begin position="23"/>
        <end position="249"/>
    </location>
</feature>
<dbReference type="Pfam" id="PF01323">
    <property type="entry name" value="DSBA"/>
    <property type="match status" value="1"/>
</dbReference>
<evidence type="ECO:0000313" key="8">
    <source>
        <dbReference type="Proteomes" id="UP001210770"/>
    </source>
</evidence>
<accession>A0AAX3LKU2</accession>
<dbReference type="InterPro" id="IPR001853">
    <property type="entry name" value="DSBA-like_thioredoxin_dom"/>
</dbReference>
<keyword evidence="4" id="KW-0676">Redox-active center</keyword>
<sequence>MFVRLLAPALAGAVTLAAPAGAMDLTELTDAERAQFRAEVRAYLMENPEVILQAVEQMQNRQAQAQMQADFDLVSANADEIFDDGYSWVGGNPEGDITLVEFLDYRCGYCKRAHGEVAKLLETDGNIKLIVKEFPILGEQSLLASRFAVATKQVAGDDAYKQLNDALMAFNGAVTLPALRRLGESFDLDVAAIEAEMDSDAVTQEIAQTRALAQKLQITGTPTFVMQDEMLRGYLPYDQMMALVEEKRG</sequence>
<evidence type="ECO:0000256" key="1">
    <source>
        <dbReference type="ARBA" id="ARBA00022729"/>
    </source>
</evidence>
<keyword evidence="2" id="KW-0560">Oxidoreductase</keyword>
<dbReference type="Proteomes" id="UP001210770">
    <property type="component" value="Chromosome"/>
</dbReference>
<evidence type="ECO:0000256" key="2">
    <source>
        <dbReference type="ARBA" id="ARBA00023002"/>
    </source>
</evidence>
<evidence type="ECO:0000313" key="7">
    <source>
        <dbReference type="EMBL" id="WCE69264.1"/>
    </source>
</evidence>
<dbReference type="SUPFAM" id="SSF52833">
    <property type="entry name" value="Thioredoxin-like"/>
    <property type="match status" value="1"/>
</dbReference>